<organism evidence="6 8">
    <name type="scientific">Aquisalinus luteolus</name>
    <dbReference type="NCBI Taxonomy" id="1566827"/>
    <lineage>
        <taxon>Bacteria</taxon>
        <taxon>Pseudomonadati</taxon>
        <taxon>Pseudomonadota</taxon>
        <taxon>Alphaproteobacteria</taxon>
        <taxon>Parvularculales</taxon>
        <taxon>Parvularculaceae</taxon>
        <taxon>Aquisalinus</taxon>
    </lineage>
</organism>
<dbReference type="PANTHER" id="PTHR30136:SF7">
    <property type="entry name" value="HTH-TYPE TRANSCRIPTIONAL REGULATOR KDGR-RELATED"/>
    <property type="match status" value="1"/>
</dbReference>
<dbReference type="Proteomes" id="UP000621856">
    <property type="component" value="Unassembled WGS sequence"/>
</dbReference>
<proteinExistence type="predicted"/>
<name>A0A8J3A4J8_9PROT</name>
<dbReference type="GO" id="GO:0003677">
    <property type="term" value="F:DNA binding"/>
    <property type="evidence" value="ECO:0007669"/>
    <property type="project" value="UniProtKB-KW"/>
</dbReference>
<dbReference type="InterPro" id="IPR036390">
    <property type="entry name" value="WH_DNA-bd_sf"/>
</dbReference>
<dbReference type="PROSITE" id="PS51077">
    <property type="entry name" value="HTH_ICLR"/>
    <property type="match status" value="1"/>
</dbReference>
<keyword evidence="9" id="KW-1185">Reference proteome</keyword>
<dbReference type="InterPro" id="IPR005471">
    <property type="entry name" value="Tscrpt_reg_IclR_N"/>
</dbReference>
<dbReference type="Pfam" id="PF09339">
    <property type="entry name" value="HTH_IclR"/>
    <property type="match status" value="1"/>
</dbReference>
<dbReference type="SUPFAM" id="SSF46785">
    <property type="entry name" value="Winged helix' DNA-binding domain"/>
    <property type="match status" value="1"/>
</dbReference>
<dbReference type="Gene3D" id="1.10.10.10">
    <property type="entry name" value="Winged helix-like DNA-binding domain superfamily/Winged helix DNA-binding domain"/>
    <property type="match status" value="1"/>
</dbReference>
<feature type="domain" description="IclR-ED" evidence="5">
    <location>
        <begin position="82"/>
        <end position="260"/>
    </location>
</feature>
<dbReference type="Gene3D" id="3.30.450.40">
    <property type="match status" value="1"/>
</dbReference>
<dbReference type="AlphaFoldDB" id="A0A8J3A4J8"/>
<accession>A0A8J3A4J8</accession>
<dbReference type="Proteomes" id="UP000818603">
    <property type="component" value="Unassembled WGS sequence"/>
</dbReference>
<evidence type="ECO:0000256" key="3">
    <source>
        <dbReference type="ARBA" id="ARBA00023163"/>
    </source>
</evidence>
<dbReference type="RefSeq" id="WP_155136067.1">
    <property type="nucleotide sequence ID" value="NZ_BMGZ01000001.1"/>
</dbReference>
<feature type="domain" description="HTH iclR-type" evidence="4">
    <location>
        <begin position="19"/>
        <end position="88"/>
    </location>
</feature>
<dbReference type="InterPro" id="IPR029016">
    <property type="entry name" value="GAF-like_dom_sf"/>
</dbReference>
<keyword evidence="1" id="KW-0805">Transcription regulation</keyword>
<dbReference type="InterPro" id="IPR036388">
    <property type="entry name" value="WH-like_DNA-bd_sf"/>
</dbReference>
<keyword evidence="2" id="KW-0238">DNA-binding</keyword>
<gene>
    <name evidence="6" type="primary">kdgR</name>
    <name evidence="7" type="ORF">FF098_000965</name>
    <name evidence="6" type="ORF">GCM10011355_01940</name>
</gene>
<evidence type="ECO:0000256" key="1">
    <source>
        <dbReference type="ARBA" id="ARBA00023015"/>
    </source>
</evidence>
<dbReference type="PROSITE" id="PS51078">
    <property type="entry name" value="ICLR_ED"/>
    <property type="match status" value="1"/>
</dbReference>
<comment type="caution">
    <text evidence="6">The sequence shown here is derived from an EMBL/GenBank/DDBJ whole genome shotgun (WGS) entry which is preliminary data.</text>
</comment>
<evidence type="ECO:0000256" key="2">
    <source>
        <dbReference type="ARBA" id="ARBA00023125"/>
    </source>
</evidence>
<protein>
    <submittedName>
        <fullName evidence="6 7">Transcriptional regulator</fullName>
    </submittedName>
</protein>
<dbReference type="PANTHER" id="PTHR30136">
    <property type="entry name" value="HELIX-TURN-HELIX TRANSCRIPTIONAL REGULATOR, ICLR FAMILY"/>
    <property type="match status" value="1"/>
</dbReference>
<dbReference type="SMART" id="SM00346">
    <property type="entry name" value="HTH_ICLR"/>
    <property type="match status" value="1"/>
</dbReference>
<dbReference type="InterPro" id="IPR014757">
    <property type="entry name" value="Tscrpt_reg_IclR_C"/>
</dbReference>
<sequence length="265" mass="28905">MPTKAASSGKDAPESKYRAPALEKGLDILELMARHSHPIKASQMAETLGRSLSELFRMIQVLEYRGFIGLSDNKEGYVLTNKLFTLGMSQPPIQSLVQAALPVMNELALKTSQSCHLVVASDDQIVVIARVESTSDIGFAVRLGYRRGVRDTTSGPVLFAFQPENRKAEWLERLEKSEGKRPIAKFVEMAEEIAGRGYAKAHSDFIEGVTDLTAPIMGKSGAEATITIPYVYYRPVICPINVAAEHLIAAAHQISAGYQGTMPIA</sequence>
<dbReference type="SUPFAM" id="SSF55781">
    <property type="entry name" value="GAF domain-like"/>
    <property type="match status" value="1"/>
</dbReference>
<reference evidence="6" key="3">
    <citation type="submission" date="2020-09" db="EMBL/GenBank/DDBJ databases">
        <authorList>
            <person name="Sun Q."/>
            <person name="Zhou Y."/>
        </authorList>
    </citation>
    <scope>NUCLEOTIDE SEQUENCE</scope>
    <source>
        <strain evidence="6">CGMCC 1.14984</strain>
    </source>
</reference>
<reference evidence="6" key="1">
    <citation type="journal article" date="2014" name="Int. J. Syst. Evol. Microbiol.">
        <title>Complete genome sequence of Corynebacterium casei LMG S-19264T (=DSM 44701T), isolated from a smear-ripened cheese.</title>
        <authorList>
            <consortium name="US DOE Joint Genome Institute (JGI-PGF)"/>
            <person name="Walter F."/>
            <person name="Albersmeier A."/>
            <person name="Kalinowski J."/>
            <person name="Ruckert C."/>
        </authorList>
    </citation>
    <scope>NUCLEOTIDE SEQUENCE</scope>
    <source>
        <strain evidence="6">CGMCC 1.14984</strain>
    </source>
</reference>
<dbReference type="EMBL" id="BMGZ01000001">
    <property type="protein sequence ID" value="GGH92439.1"/>
    <property type="molecule type" value="Genomic_DNA"/>
</dbReference>
<evidence type="ECO:0000259" key="4">
    <source>
        <dbReference type="PROSITE" id="PS51077"/>
    </source>
</evidence>
<evidence type="ECO:0000313" key="9">
    <source>
        <dbReference type="Proteomes" id="UP000818603"/>
    </source>
</evidence>
<dbReference type="GO" id="GO:0003700">
    <property type="term" value="F:DNA-binding transcription factor activity"/>
    <property type="evidence" value="ECO:0007669"/>
    <property type="project" value="TreeGrafter"/>
</dbReference>
<reference evidence="7 9" key="2">
    <citation type="submission" date="2020-02" db="EMBL/GenBank/DDBJ databases">
        <title>Genome sequence of Parvularcula flava strain NH6-79.</title>
        <authorList>
            <person name="Abdul Karim M.H."/>
            <person name="Lam M.Q."/>
            <person name="Chen S.J."/>
            <person name="Yahya A."/>
            <person name="Shahir S."/>
            <person name="Shamsir M.S."/>
            <person name="Chong C.S."/>
        </authorList>
    </citation>
    <scope>NUCLEOTIDE SEQUENCE [LARGE SCALE GENOMIC DNA]</scope>
    <source>
        <strain evidence="7 9">NH6-79</strain>
    </source>
</reference>
<evidence type="ECO:0000313" key="8">
    <source>
        <dbReference type="Proteomes" id="UP000621856"/>
    </source>
</evidence>
<dbReference type="Pfam" id="PF01614">
    <property type="entry name" value="IclR_C"/>
    <property type="match status" value="1"/>
</dbReference>
<dbReference type="GO" id="GO:0045892">
    <property type="term" value="P:negative regulation of DNA-templated transcription"/>
    <property type="evidence" value="ECO:0007669"/>
    <property type="project" value="TreeGrafter"/>
</dbReference>
<evidence type="ECO:0000259" key="5">
    <source>
        <dbReference type="PROSITE" id="PS51078"/>
    </source>
</evidence>
<dbReference type="InterPro" id="IPR050707">
    <property type="entry name" value="HTH_MetabolicPath_Reg"/>
</dbReference>
<dbReference type="EMBL" id="VCJR02000001">
    <property type="protein sequence ID" value="NHK26473.1"/>
    <property type="molecule type" value="Genomic_DNA"/>
</dbReference>
<keyword evidence="3" id="KW-0804">Transcription</keyword>
<evidence type="ECO:0000313" key="7">
    <source>
        <dbReference type="EMBL" id="NHK26473.1"/>
    </source>
</evidence>
<evidence type="ECO:0000313" key="6">
    <source>
        <dbReference type="EMBL" id="GGH92439.1"/>
    </source>
</evidence>